<dbReference type="InterPro" id="IPR035956">
    <property type="entry name" value="RimP_N_sf"/>
</dbReference>
<reference evidence="6 7" key="1">
    <citation type="journal article" date="2019" name="Int. J. Syst. Evol. Microbiol.">
        <title>The Global Catalogue of Microorganisms (GCM) 10K type strain sequencing project: providing services to taxonomists for standard genome sequencing and annotation.</title>
        <authorList>
            <consortium name="The Broad Institute Genomics Platform"/>
            <consortium name="The Broad Institute Genome Sequencing Center for Infectious Disease"/>
            <person name="Wu L."/>
            <person name="Ma J."/>
        </authorList>
    </citation>
    <scope>NUCLEOTIDE SEQUENCE [LARGE SCALE GENOMIC DNA]</scope>
    <source>
        <strain evidence="6 7">JCM 14283</strain>
    </source>
</reference>
<evidence type="ECO:0000256" key="1">
    <source>
        <dbReference type="ARBA" id="ARBA00022490"/>
    </source>
</evidence>
<dbReference type="EMBL" id="BAAANB010000021">
    <property type="protein sequence ID" value="GAA2036435.1"/>
    <property type="molecule type" value="Genomic_DNA"/>
</dbReference>
<evidence type="ECO:0000256" key="2">
    <source>
        <dbReference type="ARBA" id="ARBA00022517"/>
    </source>
</evidence>
<evidence type="ECO:0000256" key="3">
    <source>
        <dbReference type="HAMAP-Rule" id="MF_01077"/>
    </source>
</evidence>
<dbReference type="Proteomes" id="UP001501285">
    <property type="component" value="Unassembled WGS sequence"/>
</dbReference>
<keyword evidence="1 3" id="KW-0963">Cytoplasm</keyword>
<gene>
    <name evidence="3" type="primary">rimP</name>
    <name evidence="6" type="ORF">GCM10009740_29640</name>
</gene>
<comment type="function">
    <text evidence="3">Required for maturation of 30S ribosomal subunits.</text>
</comment>
<feature type="domain" description="Ribosome maturation factor RimP N-terminal" evidence="5">
    <location>
        <begin position="11"/>
        <end position="95"/>
    </location>
</feature>
<comment type="subcellular location">
    <subcellularLocation>
        <location evidence="3">Cytoplasm</location>
    </subcellularLocation>
</comment>
<evidence type="ECO:0000313" key="6">
    <source>
        <dbReference type="EMBL" id="GAA2036435.1"/>
    </source>
</evidence>
<organism evidence="6 7">
    <name type="scientific">Terrabacter terrae</name>
    <dbReference type="NCBI Taxonomy" id="318434"/>
    <lineage>
        <taxon>Bacteria</taxon>
        <taxon>Bacillati</taxon>
        <taxon>Actinomycetota</taxon>
        <taxon>Actinomycetes</taxon>
        <taxon>Micrococcales</taxon>
        <taxon>Intrasporangiaceae</taxon>
        <taxon>Terrabacter</taxon>
    </lineage>
</organism>
<evidence type="ECO:0000259" key="5">
    <source>
        <dbReference type="Pfam" id="PF02576"/>
    </source>
</evidence>
<comment type="similarity">
    <text evidence="3">Belongs to the RimP family.</text>
</comment>
<feature type="region of interest" description="Disordered" evidence="4">
    <location>
        <begin position="165"/>
        <end position="230"/>
    </location>
</feature>
<dbReference type="InterPro" id="IPR028989">
    <property type="entry name" value="RimP_N"/>
</dbReference>
<keyword evidence="2 3" id="KW-0690">Ribosome biogenesis</keyword>
<evidence type="ECO:0000256" key="4">
    <source>
        <dbReference type="SAM" id="MobiDB-lite"/>
    </source>
</evidence>
<dbReference type="PANTHER" id="PTHR33867">
    <property type="entry name" value="RIBOSOME MATURATION FACTOR RIMP"/>
    <property type="match status" value="1"/>
</dbReference>
<dbReference type="Pfam" id="PF02576">
    <property type="entry name" value="RimP_N"/>
    <property type="match status" value="1"/>
</dbReference>
<comment type="caution">
    <text evidence="6">The sequence shown here is derived from an EMBL/GenBank/DDBJ whole genome shotgun (WGS) entry which is preliminary data.</text>
</comment>
<dbReference type="RefSeq" id="WP_343992681.1">
    <property type="nucleotide sequence ID" value="NZ_BAAANB010000021.1"/>
</dbReference>
<proteinExistence type="inferred from homology"/>
<sequence length="230" mass="24412">MSTAQEIRATLEPVLAPLGLVVEDVSVSPAGKRRLVRVLVDSDISSLDASDTKSRVAPLSLDAVADATRAVGDELDASDVMGESPYVLEVSSPGVGRPLTSREQLRRQVGRLLEVVHRDATHTGRLVEVGPDSLTLEVPASKKTPARLVQLDLDGLERGIVQVEFKRPDSAIDPALQSHADPDDDDPDSDDSDDVSDGVDDDDDVDDDTDSDADADTDDPDHASALEGNS</sequence>
<evidence type="ECO:0000313" key="7">
    <source>
        <dbReference type="Proteomes" id="UP001501285"/>
    </source>
</evidence>
<protein>
    <recommendedName>
        <fullName evidence="3">Ribosome maturation factor RimP</fullName>
    </recommendedName>
</protein>
<feature type="compositionally biased region" description="Acidic residues" evidence="4">
    <location>
        <begin position="182"/>
        <end position="219"/>
    </location>
</feature>
<dbReference type="InterPro" id="IPR003728">
    <property type="entry name" value="Ribosome_maturation_RimP"/>
</dbReference>
<dbReference type="PANTHER" id="PTHR33867:SF1">
    <property type="entry name" value="RIBOSOME MATURATION FACTOR RIMP"/>
    <property type="match status" value="1"/>
</dbReference>
<name>A0ABN2UHP0_9MICO</name>
<dbReference type="HAMAP" id="MF_01077">
    <property type="entry name" value="RimP"/>
    <property type="match status" value="1"/>
</dbReference>
<dbReference type="Gene3D" id="3.30.300.70">
    <property type="entry name" value="RimP-like superfamily, N-terminal"/>
    <property type="match status" value="1"/>
</dbReference>
<accession>A0ABN2UHP0</accession>
<keyword evidence="7" id="KW-1185">Reference proteome</keyword>
<dbReference type="SUPFAM" id="SSF75420">
    <property type="entry name" value="YhbC-like, N-terminal domain"/>
    <property type="match status" value="1"/>
</dbReference>